<evidence type="ECO:0000256" key="1">
    <source>
        <dbReference type="ARBA" id="ARBA00004604"/>
    </source>
</evidence>
<reference evidence="7 8" key="1">
    <citation type="journal article" date="2018" name="IMA Fungus">
        <title>IMA Genome-F 9: Draft genome sequence of Annulohypoxylon stygium, Aspergillus mulundensis, Berkeleyomyces basicola (syn. Thielaviopsis basicola), Ceratocystis smalleyi, two Cercospora beticola strains, Coleophoma cylindrospora, Fusarium fracticaudum, Phialophora cf. hyalina, and Morchella septimelata.</title>
        <authorList>
            <person name="Wingfield B.D."/>
            <person name="Bills G.F."/>
            <person name="Dong Y."/>
            <person name="Huang W."/>
            <person name="Nel W.J."/>
            <person name="Swalarsk-Parry B.S."/>
            <person name="Vaghefi N."/>
            <person name="Wilken P.M."/>
            <person name="An Z."/>
            <person name="de Beer Z.W."/>
            <person name="De Vos L."/>
            <person name="Chen L."/>
            <person name="Duong T.A."/>
            <person name="Gao Y."/>
            <person name="Hammerbacher A."/>
            <person name="Kikkert J.R."/>
            <person name="Li Y."/>
            <person name="Li H."/>
            <person name="Li K."/>
            <person name="Li Q."/>
            <person name="Liu X."/>
            <person name="Ma X."/>
            <person name="Naidoo K."/>
            <person name="Pethybridge S.J."/>
            <person name="Sun J."/>
            <person name="Steenkamp E.T."/>
            <person name="van der Nest M.A."/>
            <person name="van Wyk S."/>
            <person name="Wingfield M.J."/>
            <person name="Xiong C."/>
            <person name="Yue Q."/>
            <person name="Zhang X."/>
        </authorList>
    </citation>
    <scope>NUCLEOTIDE SEQUENCE [LARGE SCALE GENOMIC DNA]</scope>
    <source>
        <strain evidence="7 8">BP6252</strain>
    </source>
</reference>
<dbReference type="OrthoDB" id="532500at2759"/>
<comment type="caution">
    <text evidence="7">The sequence shown here is derived from an EMBL/GenBank/DDBJ whole genome shotgun (WGS) entry which is preliminary data.</text>
</comment>
<organism evidence="7 8">
    <name type="scientific">Coleophoma cylindrospora</name>
    <dbReference type="NCBI Taxonomy" id="1849047"/>
    <lineage>
        <taxon>Eukaryota</taxon>
        <taxon>Fungi</taxon>
        <taxon>Dikarya</taxon>
        <taxon>Ascomycota</taxon>
        <taxon>Pezizomycotina</taxon>
        <taxon>Leotiomycetes</taxon>
        <taxon>Helotiales</taxon>
        <taxon>Dermateaceae</taxon>
        <taxon>Coleophoma</taxon>
    </lineage>
</organism>
<dbReference type="Proteomes" id="UP000256645">
    <property type="component" value="Unassembled WGS sequence"/>
</dbReference>
<keyword evidence="3" id="KW-0240">DNA-directed RNA polymerase</keyword>
<proteinExistence type="inferred from homology"/>
<keyword evidence="5" id="KW-0539">Nucleus</keyword>
<evidence type="ECO:0000313" key="8">
    <source>
        <dbReference type="Proteomes" id="UP000256645"/>
    </source>
</evidence>
<dbReference type="AlphaFoldDB" id="A0A3D8ST55"/>
<evidence type="ECO:0000256" key="6">
    <source>
        <dbReference type="SAM" id="MobiDB-lite"/>
    </source>
</evidence>
<dbReference type="GO" id="GO:0006351">
    <property type="term" value="P:DNA-templated transcription"/>
    <property type="evidence" value="ECO:0007669"/>
    <property type="project" value="InterPro"/>
</dbReference>
<comment type="subcellular location">
    <subcellularLocation>
        <location evidence="1">Nucleus</location>
        <location evidence="1">Nucleolus</location>
    </subcellularLocation>
</comment>
<evidence type="ECO:0000256" key="4">
    <source>
        <dbReference type="ARBA" id="ARBA00023163"/>
    </source>
</evidence>
<protein>
    <submittedName>
        <fullName evidence="7">Uncharacterized protein</fullName>
    </submittedName>
</protein>
<comment type="similarity">
    <text evidence="2">Belongs to the eukaryotic RPA49/POLR1E RNA polymerase subunit family.</text>
</comment>
<dbReference type="EMBL" id="PDLM01000001">
    <property type="protein sequence ID" value="RDW89509.1"/>
    <property type="molecule type" value="Genomic_DNA"/>
</dbReference>
<evidence type="ECO:0000256" key="5">
    <source>
        <dbReference type="ARBA" id="ARBA00023242"/>
    </source>
</evidence>
<feature type="region of interest" description="Disordered" evidence="6">
    <location>
        <begin position="1"/>
        <end position="38"/>
    </location>
</feature>
<dbReference type="GO" id="GO:0005730">
    <property type="term" value="C:nucleolus"/>
    <property type="evidence" value="ECO:0007669"/>
    <property type="project" value="UniProtKB-SubCell"/>
</dbReference>
<name>A0A3D8ST55_9HELO</name>
<dbReference type="GO" id="GO:0003677">
    <property type="term" value="F:DNA binding"/>
    <property type="evidence" value="ECO:0007669"/>
    <property type="project" value="InterPro"/>
</dbReference>
<evidence type="ECO:0000256" key="2">
    <source>
        <dbReference type="ARBA" id="ARBA00009430"/>
    </source>
</evidence>
<dbReference type="InterPro" id="IPR009668">
    <property type="entry name" value="RNA_pol-assoc_fac_A49-like"/>
</dbReference>
<evidence type="ECO:0000313" key="7">
    <source>
        <dbReference type="EMBL" id="RDW89509.1"/>
    </source>
</evidence>
<gene>
    <name evidence="7" type="ORF">BP6252_01541</name>
</gene>
<dbReference type="STRING" id="1849047.A0A3D8ST55"/>
<dbReference type="GO" id="GO:0000428">
    <property type="term" value="C:DNA-directed RNA polymerase complex"/>
    <property type="evidence" value="ECO:0007669"/>
    <property type="project" value="UniProtKB-KW"/>
</dbReference>
<evidence type="ECO:0000256" key="3">
    <source>
        <dbReference type="ARBA" id="ARBA00022478"/>
    </source>
</evidence>
<dbReference type="Pfam" id="PF06870">
    <property type="entry name" value="RNA_pol_I_A49"/>
    <property type="match status" value="1"/>
</dbReference>
<accession>A0A3D8ST55</accession>
<dbReference type="PANTHER" id="PTHR14440">
    <property type="entry name" value="DNA-DIRECTED RNA POLYMERASE I SUBUNIT RPA49"/>
    <property type="match status" value="1"/>
</dbReference>
<keyword evidence="8" id="KW-1185">Reference proteome</keyword>
<sequence length="459" mass="50091">MAPRTVDMADRTKKRKRTVEDATKPSKKTAIESSHGAVKVSVHQAEKWAPVVASTPGLAVPNSISFKPYTKARKNAPQRSGPSGAITTTELLLQSSAHPSLDYTAREEGEGGNDALVKHYVGVYDPETGKVEVMEARKMVVRGVARAQQAATEGEVSTNIRDLRNTLGETFGTKKARKAIASVTENAIAPAKSARLLANGGKPIKLDATSSATLAAMKDATAGMSTQLELAEAAEASKPRPKANLNATDVKDVYTPESLLDGDILGLVPVRDWQEAAKSKEEVRFSSQYVARRMQRLAEMGSDGTVKLRLLRYLLCLLDFYGAGKPDRFGNGKRVPPRSDLMKAMGNVPEPIVENIRRRFSTGSTMTKYQGDLLITHVCALACLIDNFEVDTWELKEDLKLENAQLTQYFMEIGARINPPNEAQRKSLGLDRAAANQRKFAKLKLPLAFPKVKFARAGR</sequence>
<keyword evidence="4" id="KW-0804">Transcription</keyword>